<protein>
    <submittedName>
        <fullName evidence="5">K Homology domain-containing protein</fullName>
    </submittedName>
</protein>
<accession>A0A914D7X7</accession>
<organism evidence="4 5">
    <name type="scientific">Acrobeloides nanus</name>
    <dbReference type="NCBI Taxonomy" id="290746"/>
    <lineage>
        <taxon>Eukaryota</taxon>
        <taxon>Metazoa</taxon>
        <taxon>Ecdysozoa</taxon>
        <taxon>Nematoda</taxon>
        <taxon>Chromadorea</taxon>
        <taxon>Rhabditida</taxon>
        <taxon>Tylenchina</taxon>
        <taxon>Cephalobomorpha</taxon>
        <taxon>Cephaloboidea</taxon>
        <taxon>Cephalobidae</taxon>
        <taxon>Acrobeloides</taxon>
    </lineage>
</organism>
<dbReference type="Gene3D" id="3.30.1370.10">
    <property type="entry name" value="K Homology domain, type 1"/>
    <property type="match status" value="1"/>
</dbReference>
<dbReference type="Proteomes" id="UP000887540">
    <property type="component" value="Unplaced"/>
</dbReference>
<dbReference type="Pfam" id="PF00013">
    <property type="entry name" value="KH_1"/>
    <property type="match status" value="1"/>
</dbReference>
<dbReference type="InterPro" id="IPR036612">
    <property type="entry name" value="KH_dom_type_1_sf"/>
</dbReference>
<feature type="region of interest" description="Disordered" evidence="2">
    <location>
        <begin position="34"/>
        <end position="57"/>
    </location>
</feature>
<feature type="domain" description="K Homology" evidence="3">
    <location>
        <begin position="67"/>
        <end position="121"/>
    </location>
</feature>
<dbReference type="PROSITE" id="PS50084">
    <property type="entry name" value="KH_TYPE_1"/>
    <property type="match status" value="1"/>
</dbReference>
<evidence type="ECO:0000259" key="3">
    <source>
        <dbReference type="Pfam" id="PF00013"/>
    </source>
</evidence>
<evidence type="ECO:0000256" key="2">
    <source>
        <dbReference type="SAM" id="MobiDB-lite"/>
    </source>
</evidence>
<dbReference type="InterPro" id="IPR004088">
    <property type="entry name" value="KH_dom_type_1"/>
</dbReference>
<feature type="compositionally biased region" description="Basic and acidic residues" evidence="2">
    <location>
        <begin position="39"/>
        <end position="54"/>
    </location>
</feature>
<sequence>MEVTEKEVSDKVQEAIRRAREIATNKLGSAKQFLGAKRSHSDDLNLEPTKKNNDEPSLFENQLITGSIEVPQKFVGYVIGKNGYRIQEIKEESGCVVVRTAPEMRSDVRSIIFQGTPKQIK</sequence>
<evidence type="ECO:0000313" key="5">
    <source>
        <dbReference type="WBParaSite" id="ACRNAN_scaffold19525.g29852.t1"/>
    </source>
</evidence>
<dbReference type="WBParaSite" id="ACRNAN_scaffold19525.g29852.t1">
    <property type="protein sequence ID" value="ACRNAN_scaffold19525.g29852.t1"/>
    <property type="gene ID" value="ACRNAN_scaffold19525.g29852"/>
</dbReference>
<dbReference type="CDD" id="cd00105">
    <property type="entry name" value="KH-I"/>
    <property type="match status" value="1"/>
</dbReference>
<evidence type="ECO:0000313" key="4">
    <source>
        <dbReference type="Proteomes" id="UP000887540"/>
    </source>
</evidence>
<name>A0A914D7X7_9BILA</name>
<keyword evidence="1" id="KW-0694">RNA-binding</keyword>
<dbReference type="GO" id="GO:0003723">
    <property type="term" value="F:RNA binding"/>
    <property type="evidence" value="ECO:0007669"/>
    <property type="project" value="UniProtKB-UniRule"/>
</dbReference>
<dbReference type="SUPFAM" id="SSF54791">
    <property type="entry name" value="Eukaryotic type KH-domain (KH-domain type I)"/>
    <property type="match status" value="1"/>
</dbReference>
<reference evidence="5" key="1">
    <citation type="submission" date="2022-11" db="UniProtKB">
        <authorList>
            <consortium name="WormBaseParasite"/>
        </authorList>
    </citation>
    <scope>IDENTIFICATION</scope>
</reference>
<dbReference type="AlphaFoldDB" id="A0A914D7X7"/>
<evidence type="ECO:0000256" key="1">
    <source>
        <dbReference type="PROSITE-ProRule" id="PRU00117"/>
    </source>
</evidence>
<keyword evidence="4" id="KW-1185">Reference proteome</keyword>
<proteinExistence type="predicted"/>